<organism evidence="1 2">
    <name type="scientific">Ladona fulva</name>
    <name type="common">Scarce chaser dragonfly</name>
    <name type="synonym">Libellula fulva</name>
    <dbReference type="NCBI Taxonomy" id="123851"/>
    <lineage>
        <taxon>Eukaryota</taxon>
        <taxon>Metazoa</taxon>
        <taxon>Ecdysozoa</taxon>
        <taxon>Arthropoda</taxon>
        <taxon>Hexapoda</taxon>
        <taxon>Insecta</taxon>
        <taxon>Pterygota</taxon>
        <taxon>Palaeoptera</taxon>
        <taxon>Odonata</taxon>
        <taxon>Epiprocta</taxon>
        <taxon>Anisoptera</taxon>
        <taxon>Libelluloidea</taxon>
        <taxon>Libellulidae</taxon>
        <taxon>Ladona</taxon>
    </lineage>
</organism>
<gene>
    <name evidence="1" type="ORF">J437_LFUL004475</name>
</gene>
<dbReference type="PANTHER" id="PTHR48174">
    <property type="entry name" value="DUF946 FAMILY PROTEIN"/>
    <property type="match status" value="1"/>
</dbReference>
<dbReference type="OrthoDB" id="188042at2759"/>
<dbReference type="AlphaFoldDB" id="A0A8K0JZL9"/>
<sequence>MQLVTLPKGNISGPFKKVLRRQETSTESSNKVQGPNFTVTYWLFFPFSEGKDVCVVETGPRLLGPWPLPLLGGHCLGKRRRYGSHLGDWEHLSIQFVNGQPHSLYTSAHKLGAYYKFLNQRNGIFRLYRHELREGGRVEGWLQNPRFPPTVYLTKPLHATPAPRIPNLVKSSGEAESMRPTLFAAKGSHGLWASPGHHQYVRYPPLEDITGYGTPWATWTNLQIIHKTKEKQPICFNKRDVDNNVENNSKEDLPEKYNGERTAPEVEGIMNNENISIEGGCNDGSDWPSWMSYQGHWGEPRKGCHEALSKLGVGGWSCEYSDGPKGIPAKRSHFSCNHF</sequence>
<evidence type="ECO:0000313" key="2">
    <source>
        <dbReference type="Proteomes" id="UP000792457"/>
    </source>
</evidence>
<protein>
    <submittedName>
        <fullName evidence="1">Uncharacterized protein</fullName>
    </submittedName>
</protein>
<keyword evidence="2" id="KW-1185">Reference proteome</keyword>
<evidence type="ECO:0000313" key="1">
    <source>
        <dbReference type="EMBL" id="KAG8225474.1"/>
    </source>
</evidence>
<reference evidence="1" key="2">
    <citation type="submission" date="2017-10" db="EMBL/GenBank/DDBJ databases">
        <title>Ladona fulva Genome sequencing and assembly.</title>
        <authorList>
            <person name="Murali S."/>
            <person name="Richards S."/>
            <person name="Bandaranaike D."/>
            <person name="Bellair M."/>
            <person name="Blankenburg K."/>
            <person name="Chao H."/>
            <person name="Dinh H."/>
            <person name="Doddapaneni H."/>
            <person name="Dugan-Rocha S."/>
            <person name="Elkadiri S."/>
            <person name="Gnanaolivu R."/>
            <person name="Hernandez B."/>
            <person name="Skinner E."/>
            <person name="Javaid M."/>
            <person name="Lee S."/>
            <person name="Li M."/>
            <person name="Ming W."/>
            <person name="Munidasa M."/>
            <person name="Muniz J."/>
            <person name="Nguyen L."/>
            <person name="Hughes D."/>
            <person name="Osuji N."/>
            <person name="Pu L.-L."/>
            <person name="Puazo M."/>
            <person name="Qu C."/>
            <person name="Quiroz J."/>
            <person name="Raj R."/>
            <person name="Weissenberger G."/>
            <person name="Xin Y."/>
            <person name="Zou X."/>
            <person name="Han Y."/>
            <person name="Worley K."/>
            <person name="Muzny D."/>
            <person name="Gibbs R."/>
        </authorList>
    </citation>
    <scope>NUCLEOTIDE SEQUENCE</scope>
    <source>
        <strain evidence="1">Sampled in the wild</strain>
    </source>
</reference>
<reference evidence="1" key="1">
    <citation type="submission" date="2013-04" db="EMBL/GenBank/DDBJ databases">
        <authorList>
            <person name="Qu J."/>
            <person name="Murali S.C."/>
            <person name="Bandaranaike D."/>
            <person name="Bellair M."/>
            <person name="Blankenburg K."/>
            <person name="Chao H."/>
            <person name="Dinh H."/>
            <person name="Doddapaneni H."/>
            <person name="Downs B."/>
            <person name="Dugan-Rocha S."/>
            <person name="Elkadiri S."/>
            <person name="Gnanaolivu R.D."/>
            <person name="Hernandez B."/>
            <person name="Javaid M."/>
            <person name="Jayaseelan J.C."/>
            <person name="Lee S."/>
            <person name="Li M."/>
            <person name="Ming W."/>
            <person name="Munidasa M."/>
            <person name="Muniz J."/>
            <person name="Nguyen L."/>
            <person name="Ongeri F."/>
            <person name="Osuji N."/>
            <person name="Pu L.-L."/>
            <person name="Puazo M."/>
            <person name="Qu C."/>
            <person name="Quiroz J."/>
            <person name="Raj R."/>
            <person name="Weissenberger G."/>
            <person name="Xin Y."/>
            <person name="Zou X."/>
            <person name="Han Y."/>
            <person name="Richards S."/>
            <person name="Worley K."/>
            <person name="Muzny D."/>
            <person name="Gibbs R."/>
        </authorList>
    </citation>
    <scope>NUCLEOTIDE SEQUENCE</scope>
    <source>
        <strain evidence="1">Sampled in the wild</strain>
    </source>
</reference>
<dbReference type="Proteomes" id="UP000792457">
    <property type="component" value="Unassembled WGS sequence"/>
</dbReference>
<comment type="caution">
    <text evidence="1">The sequence shown here is derived from an EMBL/GenBank/DDBJ whole genome shotgun (WGS) entry which is preliminary data.</text>
</comment>
<dbReference type="PANTHER" id="PTHR48174:SF5">
    <property type="entry name" value="VACUOLAR PROTEIN SORTING-ASSOCIATED PROTEIN 62"/>
    <property type="match status" value="1"/>
</dbReference>
<accession>A0A8K0JZL9</accession>
<dbReference type="EMBL" id="KZ308238">
    <property type="protein sequence ID" value="KAG8225474.1"/>
    <property type="molecule type" value="Genomic_DNA"/>
</dbReference>
<proteinExistence type="predicted"/>
<name>A0A8K0JZL9_LADFU</name>